<dbReference type="Proteomes" id="UP001341840">
    <property type="component" value="Unassembled WGS sequence"/>
</dbReference>
<name>A0ABU6SZP7_9FABA</name>
<evidence type="ECO:0000313" key="1">
    <source>
        <dbReference type="EMBL" id="MED6141931.1"/>
    </source>
</evidence>
<organism evidence="1 2">
    <name type="scientific">Stylosanthes scabra</name>
    <dbReference type="NCBI Taxonomy" id="79078"/>
    <lineage>
        <taxon>Eukaryota</taxon>
        <taxon>Viridiplantae</taxon>
        <taxon>Streptophyta</taxon>
        <taxon>Embryophyta</taxon>
        <taxon>Tracheophyta</taxon>
        <taxon>Spermatophyta</taxon>
        <taxon>Magnoliopsida</taxon>
        <taxon>eudicotyledons</taxon>
        <taxon>Gunneridae</taxon>
        <taxon>Pentapetalae</taxon>
        <taxon>rosids</taxon>
        <taxon>fabids</taxon>
        <taxon>Fabales</taxon>
        <taxon>Fabaceae</taxon>
        <taxon>Papilionoideae</taxon>
        <taxon>50 kb inversion clade</taxon>
        <taxon>dalbergioids sensu lato</taxon>
        <taxon>Dalbergieae</taxon>
        <taxon>Pterocarpus clade</taxon>
        <taxon>Stylosanthes</taxon>
    </lineage>
</organism>
<keyword evidence="2" id="KW-1185">Reference proteome</keyword>
<accession>A0ABU6SZP7</accession>
<sequence>MLPKWLTPNPRKLNQNRGPLHLDKNNNLLQRMQWKKKLINPLLDQSFNMHKQLCLNLISLHDLWLLGWLLCLPPKYRLGQQRQATLHTVVESKLIKFQDPISSLFRPQQPSLLL</sequence>
<comment type="caution">
    <text evidence="1">The sequence shown here is derived from an EMBL/GenBank/DDBJ whole genome shotgun (WGS) entry which is preliminary data.</text>
</comment>
<protein>
    <submittedName>
        <fullName evidence="1">Uncharacterized protein</fullName>
    </submittedName>
</protein>
<gene>
    <name evidence="1" type="ORF">PIB30_108378</name>
</gene>
<proteinExistence type="predicted"/>
<dbReference type="EMBL" id="JASCZI010065444">
    <property type="protein sequence ID" value="MED6141931.1"/>
    <property type="molecule type" value="Genomic_DNA"/>
</dbReference>
<reference evidence="1 2" key="1">
    <citation type="journal article" date="2023" name="Plants (Basel)">
        <title>Bridging the Gap: Combining Genomics and Transcriptomics Approaches to Understand Stylosanthes scabra, an Orphan Legume from the Brazilian Caatinga.</title>
        <authorList>
            <person name="Ferreira-Neto J.R.C."/>
            <person name="da Silva M.D."/>
            <person name="Binneck E."/>
            <person name="de Melo N.F."/>
            <person name="da Silva R.H."/>
            <person name="de Melo A.L.T.M."/>
            <person name="Pandolfi V."/>
            <person name="Bustamante F.O."/>
            <person name="Brasileiro-Vidal A.C."/>
            <person name="Benko-Iseppon A.M."/>
        </authorList>
    </citation>
    <scope>NUCLEOTIDE SEQUENCE [LARGE SCALE GENOMIC DNA]</scope>
    <source>
        <tissue evidence="1">Leaves</tissue>
    </source>
</reference>
<evidence type="ECO:0000313" key="2">
    <source>
        <dbReference type="Proteomes" id="UP001341840"/>
    </source>
</evidence>